<name>A0A139GXG7_9PEZI</name>
<feature type="signal peptide" evidence="2">
    <location>
        <begin position="1"/>
        <end position="19"/>
    </location>
</feature>
<dbReference type="PANTHER" id="PTHR39613:SF1">
    <property type="entry name" value="ANCHORED CELL WALL PROTEIN, PUTATIVE (AFU_ORTHOLOGUE AFUA_4G08960)-RELATED"/>
    <property type="match status" value="1"/>
</dbReference>
<reference evidence="4 5" key="1">
    <citation type="submission" date="2015-07" db="EMBL/GenBank/DDBJ databases">
        <title>Comparative genomics of the Sigatoka disease complex on banana suggests a link between parallel evolutionary changes in Pseudocercospora fijiensis and Pseudocercospora eumusae and increased virulence on the banana host.</title>
        <authorList>
            <person name="Chang T.-C."/>
            <person name="Salvucci A."/>
            <person name="Crous P.W."/>
            <person name="Stergiopoulos I."/>
        </authorList>
    </citation>
    <scope>NUCLEOTIDE SEQUENCE [LARGE SCALE GENOMIC DNA]</scope>
    <source>
        <strain evidence="4 5">CBS 114824</strain>
    </source>
</reference>
<evidence type="ECO:0000313" key="4">
    <source>
        <dbReference type="EMBL" id="KXS94896.1"/>
    </source>
</evidence>
<dbReference type="Pfam" id="PF09792">
    <property type="entry name" value="But2"/>
    <property type="match status" value="1"/>
</dbReference>
<feature type="compositionally biased region" description="Polar residues" evidence="1">
    <location>
        <begin position="374"/>
        <end position="386"/>
    </location>
</feature>
<dbReference type="EMBL" id="LFZN01000249">
    <property type="protein sequence ID" value="KXS94896.1"/>
    <property type="molecule type" value="Genomic_DNA"/>
</dbReference>
<keyword evidence="2" id="KW-0732">Signal</keyword>
<accession>A0A139GXG7</accession>
<feature type="domain" description="Ubiquitin 3 binding protein But2 C-terminal" evidence="3">
    <location>
        <begin position="437"/>
        <end position="578"/>
    </location>
</feature>
<feature type="region of interest" description="Disordered" evidence="1">
    <location>
        <begin position="347"/>
        <end position="404"/>
    </location>
</feature>
<dbReference type="Proteomes" id="UP000070133">
    <property type="component" value="Unassembled WGS sequence"/>
</dbReference>
<comment type="caution">
    <text evidence="4">The sequence shown here is derived from an EMBL/GenBank/DDBJ whole genome shotgun (WGS) entry which is preliminary data.</text>
</comment>
<proteinExistence type="predicted"/>
<evidence type="ECO:0000259" key="3">
    <source>
        <dbReference type="Pfam" id="PF09792"/>
    </source>
</evidence>
<dbReference type="OrthoDB" id="77201at2759"/>
<protein>
    <recommendedName>
        <fullName evidence="3">Ubiquitin 3 binding protein But2 C-terminal domain-containing protein</fullName>
    </recommendedName>
</protein>
<keyword evidence="5" id="KW-1185">Reference proteome</keyword>
<dbReference type="STRING" id="321146.A0A139GXG7"/>
<feature type="compositionally biased region" description="Low complexity" evidence="1">
    <location>
        <begin position="351"/>
        <end position="373"/>
    </location>
</feature>
<feature type="chain" id="PRO_5007806110" description="Ubiquitin 3 binding protein But2 C-terminal domain-containing protein" evidence="2">
    <location>
        <begin position="20"/>
        <end position="588"/>
    </location>
</feature>
<evidence type="ECO:0000313" key="5">
    <source>
        <dbReference type="Proteomes" id="UP000070133"/>
    </source>
</evidence>
<dbReference type="SUPFAM" id="SSF51445">
    <property type="entry name" value="(Trans)glycosidases"/>
    <property type="match status" value="1"/>
</dbReference>
<dbReference type="Gene3D" id="3.20.20.80">
    <property type="entry name" value="Glycosidases"/>
    <property type="match status" value="1"/>
</dbReference>
<organism evidence="4 5">
    <name type="scientific">Pseudocercospora eumusae</name>
    <dbReference type="NCBI Taxonomy" id="321146"/>
    <lineage>
        <taxon>Eukaryota</taxon>
        <taxon>Fungi</taxon>
        <taxon>Dikarya</taxon>
        <taxon>Ascomycota</taxon>
        <taxon>Pezizomycotina</taxon>
        <taxon>Dothideomycetes</taxon>
        <taxon>Dothideomycetidae</taxon>
        <taxon>Mycosphaerellales</taxon>
        <taxon>Mycosphaerellaceae</taxon>
        <taxon>Pseudocercospora</taxon>
    </lineage>
</organism>
<sequence length="588" mass="60635">MRSLSLLTLASSASAAVHGFNYGALYADQSARTQQDFEADFNAAKNLPGSHGFSSARLFTMIQGYTTNTVSSAIPAAIATNTTLLLGLWASAGPDAFNQEITALRNAINQYGTSFTDLIVGISVGSEDLYRVSPTGIENDSGPGSSPDQLVGYIGQVRDTIRGTAASGKSVGHVDTWTAYTNSSNAALINAVDWLGMDGYPYYQTVNANGIENGESLFFQSYDATLAVAQGKPVWVTETGWPVTGPQSGQATASVANAGTYFKDVGCRLLNGDYNIWWYQLNDGQTDQSATSFRIINADRGAPLYDLSCSASASSSSSQAASQSTLANAVKPAASAATSIASIQTVPNPPATSAGSSASSSSSQAASQSTLASIQTVPNPPATSGGSADCAPVSSKSAVQPAKPSTLVTKVSSSASLAQSTAPASSSCPTNLKGAFEYPHLLVPVDSASPSKAYGTQYNATISSTKSSIFNFDIHPDHAGKTCSVIFLLPEQKDLSTSAFTFNGKGGLTCSKLASPATEQTTYANKPAGSGASSAISSIAPGNGYTIFTGKCEAGQRVAYEFSSADGLELEYFQDYNPAPIGAYITVC</sequence>
<dbReference type="InterPro" id="IPR017853">
    <property type="entry name" value="GH"/>
</dbReference>
<dbReference type="PANTHER" id="PTHR39613">
    <property type="entry name" value="ANCHORED CELL WALL PROTEIN, PUTATIVE (AFU_ORTHOLOGUE AFUA_4G08960)-RELATED"/>
    <property type="match status" value="1"/>
</dbReference>
<gene>
    <name evidence="4" type="ORF">AC578_1666</name>
</gene>
<evidence type="ECO:0000256" key="1">
    <source>
        <dbReference type="SAM" id="MobiDB-lite"/>
    </source>
</evidence>
<dbReference type="InterPro" id="IPR018620">
    <property type="entry name" value="Ubiquitin3-bd_protein_But2_C"/>
</dbReference>
<dbReference type="AlphaFoldDB" id="A0A139GXG7"/>
<evidence type="ECO:0000256" key="2">
    <source>
        <dbReference type="SAM" id="SignalP"/>
    </source>
</evidence>